<evidence type="ECO:0000313" key="3">
    <source>
        <dbReference type="Proteomes" id="UP001294412"/>
    </source>
</evidence>
<organism evidence="2 3">
    <name type="scientific">Fulvimarina uroteuthidis</name>
    <dbReference type="NCBI Taxonomy" id="3098149"/>
    <lineage>
        <taxon>Bacteria</taxon>
        <taxon>Pseudomonadati</taxon>
        <taxon>Pseudomonadota</taxon>
        <taxon>Alphaproteobacteria</taxon>
        <taxon>Hyphomicrobiales</taxon>
        <taxon>Aurantimonadaceae</taxon>
        <taxon>Fulvimarina</taxon>
    </lineage>
</organism>
<name>A0ABU5I705_9HYPH</name>
<gene>
    <name evidence="2" type="ORF">U0C82_18800</name>
</gene>
<dbReference type="EMBL" id="JAXLPB010000014">
    <property type="protein sequence ID" value="MDY8111170.1"/>
    <property type="molecule type" value="Genomic_DNA"/>
</dbReference>
<evidence type="ECO:0000313" key="2">
    <source>
        <dbReference type="EMBL" id="MDY8111170.1"/>
    </source>
</evidence>
<keyword evidence="3" id="KW-1185">Reference proteome</keyword>
<dbReference type="RefSeq" id="WP_322189367.1">
    <property type="nucleotide sequence ID" value="NZ_JAXLPB010000014.1"/>
</dbReference>
<feature type="region of interest" description="Disordered" evidence="1">
    <location>
        <begin position="154"/>
        <end position="173"/>
    </location>
</feature>
<comment type="caution">
    <text evidence="2">The sequence shown here is derived from an EMBL/GenBank/DDBJ whole genome shotgun (WGS) entry which is preliminary data.</text>
</comment>
<reference evidence="2 3" key="1">
    <citation type="submission" date="2023-12" db="EMBL/GenBank/DDBJ databases">
        <title>Description of Novel Strain Fulvimarina sp. 2208YS6-2-32 isolated from Uroteuthis (Photololigo) edulis.</title>
        <authorList>
            <person name="Park J.-S."/>
        </authorList>
    </citation>
    <scope>NUCLEOTIDE SEQUENCE [LARGE SCALE GENOMIC DNA]</scope>
    <source>
        <strain evidence="2 3">2208YS6-2-32</strain>
    </source>
</reference>
<feature type="compositionally biased region" description="Polar residues" evidence="1">
    <location>
        <begin position="154"/>
        <end position="163"/>
    </location>
</feature>
<dbReference type="Proteomes" id="UP001294412">
    <property type="component" value="Unassembled WGS sequence"/>
</dbReference>
<protein>
    <submittedName>
        <fullName evidence="2">Uncharacterized protein</fullName>
    </submittedName>
</protein>
<evidence type="ECO:0000256" key="1">
    <source>
        <dbReference type="SAM" id="MobiDB-lite"/>
    </source>
</evidence>
<sequence length="173" mass="18563">MTASKSTVWAAAALNLGATTLVGAFTAIAVTSQWSTAETLGRHTEILNQQTKLMEAQATRLDQLGTEINETNRRLQISQTDIGMHLASAGISVNEDVTMELISDQIVAFPMTTAAKQLLIDKNLEPIAITPAINGYVLDAQSVEIINGAISNSESPDNSNQVLKSPGWLKNER</sequence>
<proteinExistence type="predicted"/>
<accession>A0ABU5I705</accession>